<evidence type="ECO:0000256" key="1">
    <source>
        <dbReference type="SAM" id="MobiDB-lite"/>
    </source>
</evidence>
<dbReference type="AlphaFoldDB" id="A0A0G1JG71"/>
<proteinExistence type="predicted"/>
<evidence type="ECO:0000313" key="2">
    <source>
        <dbReference type="EMBL" id="KKT34389.1"/>
    </source>
</evidence>
<organism evidence="2 3">
    <name type="scientific">Candidatus Gottesmanbacteria bacterium GW2011_GWB1_44_11c</name>
    <dbReference type="NCBI Taxonomy" id="1618447"/>
    <lineage>
        <taxon>Bacteria</taxon>
        <taxon>Candidatus Gottesmaniibacteriota</taxon>
    </lineage>
</organism>
<dbReference type="Proteomes" id="UP000034617">
    <property type="component" value="Unassembled WGS sequence"/>
</dbReference>
<name>A0A0G1JG71_9BACT</name>
<reference evidence="2 3" key="1">
    <citation type="journal article" date="2015" name="Nature">
        <title>rRNA introns, odd ribosomes, and small enigmatic genomes across a large radiation of phyla.</title>
        <authorList>
            <person name="Brown C.T."/>
            <person name="Hug L.A."/>
            <person name="Thomas B.C."/>
            <person name="Sharon I."/>
            <person name="Castelle C.J."/>
            <person name="Singh A."/>
            <person name="Wilkins M.J."/>
            <person name="Williams K.H."/>
            <person name="Banfield J.F."/>
        </authorList>
    </citation>
    <scope>NUCLEOTIDE SEQUENCE [LARGE SCALE GENOMIC DNA]</scope>
</reference>
<gene>
    <name evidence="2" type="ORF">UW22_C0077G0005</name>
</gene>
<dbReference type="EMBL" id="LCHM01000077">
    <property type="protein sequence ID" value="KKT34389.1"/>
    <property type="molecule type" value="Genomic_DNA"/>
</dbReference>
<feature type="region of interest" description="Disordered" evidence="1">
    <location>
        <begin position="82"/>
        <end position="114"/>
    </location>
</feature>
<accession>A0A0G1JG71</accession>
<comment type="caution">
    <text evidence="2">The sequence shown here is derived from an EMBL/GenBank/DDBJ whole genome shotgun (WGS) entry which is preliminary data.</text>
</comment>
<evidence type="ECO:0000313" key="3">
    <source>
        <dbReference type="Proteomes" id="UP000034617"/>
    </source>
</evidence>
<feature type="compositionally biased region" description="Polar residues" evidence="1">
    <location>
        <begin position="88"/>
        <end position="97"/>
    </location>
</feature>
<protein>
    <submittedName>
        <fullName evidence="2">Uncharacterized protein</fullName>
    </submittedName>
</protein>
<sequence length="114" mass="12982">MSCGVSIDCKLFRIDKKIVEVEYTPAIKVLNEANLGILSADWLRWLKAVRTFFIEQLLTPIPATELDISILYNCFGNGKFEPAKKNDVTGQKDSLSPSRPIWLRRQDSNLQPRS</sequence>